<evidence type="ECO:0000313" key="8">
    <source>
        <dbReference type="WBParaSite" id="Gr19_v10_g15715.t1"/>
    </source>
</evidence>
<accession>A0A914HDV3</accession>
<keyword evidence="3" id="KW-0862">Zinc</keyword>
<dbReference type="InterPro" id="IPR007320">
    <property type="entry name" value="PDCD2_C"/>
</dbReference>
<dbReference type="Proteomes" id="UP000887572">
    <property type="component" value="Unplaced"/>
</dbReference>
<dbReference type="WBParaSite" id="Gr19_v10_g15715.t1">
    <property type="protein sequence ID" value="Gr19_v10_g15715.t1"/>
    <property type="gene ID" value="Gr19_v10_g15715"/>
</dbReference>
<dbReference type="GO" id="GO:0008270">
    <property type="term" value="F:zinc ion binding"/>
    <property type="evidence" value="ECO:0007669"/>
    <property type="project" value="UniProtKB-KW"/>
</dbReference>
<keyword evidence="7" id="KW-1185">Reference proteome</keyword>
<dbReference type="Pfam" id="PF01753">
    <property type="entry name" value="zf-MYND"/>
    <property type="match status" value="1"/>
</dbReference>
<keyword evidence="2 4" id="KW-0863">Zinc-finger</keyword>
<dbReference type="PROSITE" id="PS01360">
    <property type="entry name" value="ZF_MYND_1"/>
    <property type="match status" value="1"/>
</dbReference>
<evidence type="ECO:0000256" key="4">
    <source>
        <dbReference type="PROSITE-ProRule" id="PRU00134"/>
    </source>
</evidence>
<feature type="compositionally biased region" description="Acidic residues" evidence="5">
    <location>
        <begin position="175"/>
        <end position="187"/>
    </location>
</feature>
<dbReference type="GO" id="GO:0005737">
    <property type="term" value="C:cytoplasm"/>
    <property type="evidence" value="ECO:0007669"/>
    <property type="project" value="InterPro"/>
</dbReference>
<name>A0A914HDV3_GLORO</name>
<dbReference type="SUPFAM" id="SSF144232">
    <property type="entry name" value="HIT/MYND zinc finger-like"/>
    <property type="match status" value="1"/>
</dbReference>
<protein>
    <submittedName>
        <fullName evidence="8">MYND-type domain-containing protein</fullName>
    </submittedName>
</protein>
<feature type="domain" description="MYND-type" evidence="6">
    <location>
        <begin position="80"/>
        <end position="117"/>
    </location>
</feature>
<dbReference type="AlphaFoldDB" id="A0A914HDV3"/>
<evidence type="ECO:0000256" key="2">
    <source>
        <dbReference type="ARBA" id="ARBA00022771"/>
    </source>
</evidence>
<dbReference type="GO" id="GO:0005634">
    <property type="term" value="C:nucleus"/>
    <property type="evidence" value="ECO:0007669"/>
    <property type="project" value="TreeGrafter"/>
</dbReference>
<evidence type="ECO:0000256" key="1">
    <source>
        <dbReference type="ARBA" id="ARBA00022723"/>
    </source>
</evidence>
<dbReference type="PANTHER" id="PTHR12298">
    <property type="entry name" value="PCDC2 PROGRAMMED CELL DEATH PROTEIN 2 -RELATED"/>
    <property type="match status" value="1"/>
</dbReference>
<reference evidence="8" key="1">
    <citation type="submission" date="2022-11" db="UniProtKB">
        <authorList>
            <consortium name="WormBaseParasite"/>
        </authorList>
    </citation>
    <scope>IDENTIFICATION</scope>
</reference>
<dbReference type="InterPro" id="IPR002893">
    <property type="entry name" value="Znf_MYND"/>
</dbReference>
<dbReference type="PROSITE" id="PS50865">
    <property type="entry name" value="ZF_MYND_2"/>
    <property type="match status" value="1"/>
</dbReference>
<feature type="region of interest" description="Disordered" evidence="5">
    <location>
        <begin position="160"/>
        <end position="198"/>
    </location>
</feature>
<dbReference type="PANTHER" id="PTHR12298:SF4">
    <property type="entry name" value="PROGRAMMED CELL DEATH PROTEIN 2"/>
    <property type="match status" value="1"/>
</dbReference>
<evidence type="ECO:0000259" key="6">
    <source>
        <dbReference type="PROSITE" id="PS50865"/>
    </source>
</evidence>
<dbReference type="Gene3D" id="6.10.140.2220">
    <property type="match status" value="1"/>
</dbReference>
<evidence type="ECO:0000256" key="5">
    <source>
        <dbReference type="SAM" id="MobiDB-lite"/>
    </source>
</evidence>
<evidence type="ECO:0000256" key="3">
    <source>
        <dbReference type="ARBA" id="ARBA00022833"/>
    </source>
</evidence>
<proteinExistence type="predicted"/>
<sequence length="371" mass="41319">MAFLLQVYCPAGAPHAFPLYVFVCRKGNCSKINAASNIAVFRCQLPRENAFYSVESALCPAAVGEVSDPFFDPSVFARLCVVCGCRASKRCARCARRWYCGREHQIIDWNCLHKSECVQQPEDNFQNGQNSQMKSDEKAEQRAKHGFAFKEFGIELCSEEDEDNDDDGGNGGERSDDESGSEGEEGGGMEVDGDGKTEEENRRKMLEFEVNELDCSTSSTKRTLGLKIAEANGVSARDVDGLEESRRDIAFGRFSAALARYPEQILRYRRAGIPLLATDHSPRPPPTAPSCERCGAPRQFELQLMPNLVALLELDTFGQSVDWATLMVYMCRDSCPLDGYAREYVFKQDFVVPEAEESDGKNAKNRDKISV</sequence>
<dbReference type="Pfam" id="PF04194">
    <property type="entry name" value="PDCD2_C"/>
    <property type="match status" value="1"/>
</dbReference>
<evidence type="ECO:0000313" key="7">
    <source>
        <dbReference type="Proteomes" id="UP000887572"/>
    </source>
</evidence>
<organism evidence="7 8">
    <name type="scientific">Globodera rostochiensis</name>
    <name type="common">Golden nematode worm</name>
    <name type="synonym">Heterodera rostochiensis</name>
    <dbReference type="NCBI Taxonomy" id="31243"/>
    <lineage>
        <taxon>Eukaryota</taxon>
        <taxon>Metazoa</taxon>
        <taxon>Ecdysozoa</taxon>
        <taxon>Nematoda</taxon>
        <taxon>Chromadorea</taxon>
        <taxon>Rhabditida</taxon>
        <taxon>Tylenchina</taxon>
        <taxon>Tylenchomorpha</taxon>
        <taxon>Tylenchoidea</taxon>
        <taxon>Heteroderidae</taxon>
        <taxon>Heteroderinae</taxon>
        <taxon>Globodera</taxon>
    </lineage>
</organism>
<keyword evidence="1" id="KW-0479">Metal-binding</keyword>